<dbReference type="PANTHER" id="PTHR33428:SF14">
    <property type="entry name" value="CARBOXYLESTERASE TYPE B DOMAIN-CONTAINING PROTEIN"/>
    <property type="match status" value="1"/>
</dbReference>
<dbReference type="EMBL" id="JBHSIU010000130">
    <property type="protein sequence ID" value="MFC5008071.1"/>
    <property type="molecule type" value="Genomic_DNA"/>
</dbReference>
<feature type="chain" id="PRO_5045181076" evidence="1">
    <location>
        <begin position="29"/>
        <end position="279"/>
    </location>
</feature>
<dbReference type="GO" id="GO:0016787">
    <property type="term" value="F:hydrolase activity"/>
    <property type="evidence" value="ECO:0007669"/>
    <property type="project" value="UniProtKB-KW"/>
</dbReference>
<protein>
    <submittedName>
        <fullName evidence="3">Alpha/beta hydrolase family protein</fullName>
    </submittedName>
</protein>
<feature type="signal peptide" evidence="1">
    <location>
        <begin position="1"/>
        <end position="28"/>
    </location>
</feature>
<organism evidence="3 4">
    <name type="scientific">Dactylosporangium cerinum</name>
    <dbReference type="NCBI Taxonomy" id="1434730"/>
    <lineage>
        <taxon>Bacteria</taxon>
        <taxon>Bacillati</taxon>
        <taxon>Actinomycetota</taxon>
        <taxon>Actinomycetes</taxon>
        <taxon>Micromonosporales</taxon>
        <taxon>Micromonosporaceae</taxon>
        <taxon>Dactylosporangium</taxon>
    </lineage>
</organism>
<sequence>MRTILLRLAVVLTLMGGGVAAVATPALADEIGQAPTASNITGNGSFATTSASISSTVAGFGGGRVYYPTATGTYPVIAISPGFTATWSSLSWIGPRLSSWGFVVVGIETNSIYDQPGSRGNQLLAALNWAVSSSPTAVRSRVDGSRRGVAGHSMGGGGTLEALAADTSGLVKAGVPLAPWNSDKTWNNVSEPVLIVGGQSDTIAPVSSHSVPFYNTLAGPKTYVELTGASHFFPQSSNATTSRALVSWFKRWLNQDSRFTPFTCGFSGAAVSSFRTNAC</sequence>
<accession>A0ABV9WL17</accession>
<gene>
    <name evidence="3" type="ORF">ACFPIJ_60945</name>
</gene>
<dbReference type="Pfam" id="PF12740">
    <property type="entry name" value="PETase"/>
    <property type="match status" value="1"/>
</dbReference>
<keyword evidence="1" id="KW-0732">Signal</keyword>
<feature type="domain" description="PET hydrolase/cutinase-like" evidence="2">
    <location>
        <begin position="28"/>
        <end position="279"/>
    </location>
</feature>
<evidence type="ECO:0000313" key="3">
    <source>
        <dbReference type="EMBL" id="MFC5008071.1"/>
    </source>
</evidence>
<name>A0ABV9WL17_9ACTN</name>
<evidence type="ECO:0000259" key="2">
    <source>
        <dbReference type="Pfam" id="PF12740"/>
    </source>
</evidence>
<comment type="caution">
    <text evidence="3">The sequence shown here is derived from an EMBL/GenBank/DDBJ whole genome shotgun (WGS) entry which is preliminary data.</text>
</comment>
<evidence type="ECO:0000313" key="4">
    <source>
        <dbReference type="Proteomes" id="UP001595912"/>
    </source>
</evidence>
<dbReference type="RefSeq" id="WP_380128723.1">
    <property type="nucleotide sequence ID" value="NZ_JBHSIU010000130.1"/>
</dbReference>
<dbReference type="Gene3D" id="3.40.50.1820">
    <property type="entry name" value="alpha/beta hydrolase"/>
    <property type="match status" value="1"/>
</dbReference>
<evidence type="ECO:0000256" key="1">
    <source>
        <dbReference type="SAM" id="SignalP"/>
    </source>
</evidence>
<dbReference type="SUPFAM" id="SSF53474">
    <property type="entry name" value="alpha/beta-Hydrolases"/>
    <property type="match status" value="1"/>
</dbReference>
<dbReference type="PANTHER" id="PTHR33428">
    <property type="entry name" value="CHLOROPHYLLASE-2, CHLOROPLASTIC"/>
    <property type="match status" value="1"/>
</dbReference>
<proteinExistence type="predicted"/>
<dbReference type="InterPro" id="IPR041127">
    <property type="entry name" value="PET_hydrolase/cutinase-like"/>
</dbReference>
<dbReference type="Proteomes" id="UP001595912">
    <property type="component" value="Unassembled WGS sequence"/>
</dbReference>
<dbReference type="InterPro" id="IPR029058">
    <property type="entry name" value="AB_hydrolase_fold"/>
</dbReference>
<reference evidence="4" key="1">
    <citation type="journal article" date="2019" name="Int. J. Syst. Evol. Microbiol.">
        <title>The Global Catalogue of Microorganisms (GCM) 10K type strain sequencing project: providing services to taxonomists for standard genome sequencing and annotation.</title>
        <authorList>
            <consortium name="The Broad Institute Genomics Platform"/>
            <consortium name="The Broad Institute Genome Sequencing Center for Infectious Disease"/>
            <person name="Wu L."/>
            <person name="Ma J."/>
        </authorList>
    </citation>
    <scope>NUCLEOTIDE SEQUENCE [LARGE SCALE GENOMIC DNA]</scope>
    <source>
        <strain evidence="4">CGMCC 4.7152</strain>
    </source>
</reference>
<keyword evidence="4" id="KW-1185">Reference proteome</keyword>
<keyword evidence="3" id="KW-0378">Hydrolase</keyword>